<reference evidence="3" key="1">
    <citation type="journal article" date="2019" name="Sci. Rep.">
        <title>Draft genome of Tanacetum cinerariifolium, the natural source of mosquito coil.</title>
        <authorList>
            <person name="Yamashiro T."/>
            <person name="Shiraishi A."/>
            <person name="Satake H."/>
            <person name="Nakayama K."/>
        </authorList>
    </citation>
    <scope>NUCLEOTIDE SEQUENCE</scope>
</reference>
<feature type="domain" description="Reverse transcriptase Ty1/copia-type" evidence="2">
    <location>
        <begin position="809"/>
        <end position="866"/>
    </location>
</feature>
<protein>
    <submittedName>
        <fullName evidence="3">Retrovirus-related Pol polyprotein from transposon TNT 1-94</fullName>
    </submittedName>
</protein>
<dbReference type="Pfam" id="PF07727">
    <property type="entry name" value="RVT_2"/>
    <property type="match status" value="1"/>
</dbReference>
<dbReference type="EMBL" id="BKCJ010002024">
    <property type="protein sequence ID" value="GEU45718.1"/>
    <property type="molecule type" value="Genomic_DNA"/>
</dbReference>
<feature type="region of interest" description="Disordered" evidence="1">
    <location>
        <begin position="428"/>
        <end position="465"/>
    </location>
</feature>
<feature type="compositionally biased region" description="Polar residues" evidence="1">
    <location>
        <begin position="182"/>
        <end position="196"/>
    </location>
</feature>
<name>A0A6L2K8G7_TANCI</name>
<organism evidence="3">
    <name type="scientific">Tanacetum cinerariifolium</name>
    <name type="common">Dalmatian daisy</name>
    <name type="synonym">Chrysanthemum cinerariifolium</name>
    <dbReference type="NCBI Taxonomy" id="118510"/>
    <lineage>
        <taxon>Eukaryota</taxon>
        <taxon>Viridiplantae</taxon>
        <taxon>Streptophyta</taxon>
        <taxon>Embryophyta</taxon>
        <taxon>Tracheophyta</taxon>
        <taxon>Spermatophyta</taxon>
        <taxon>Magnoliopsida</taxon>
        <taxon>eudicotyledons</taxon>
        <taxon>Gunneridae</taxon>
        <taxon>Pentapetalae</taxon>
        <taxon>asterids</taxon>
        <taxon>campanulids</taxon>
        <taxon>Asterales</taxon>
        <taxon>Asteraceae</taxon>
        <taxon>Asteroideae</taxon>
        <taxon>Anthemideae</taxon>
        <taxon>Anthemidinae</taxon>
        <taxon>Tanacetum</taxon>
    </lineage>
</organism>
<dbReference type="InterPro" id="IPR013103">
    <property type="entry name" value="RVT_2"/>
</dbReference>
<dbReference type="AlphaFoldDB" id="A0A6L2K8G7"/>
<sequence length="866" mass="98219">MHNNIMAAGLKDRPPMLATRRYAQWRSRFLCYIDTKPNGDALRKCILKGPYKPTTVVILAVAATHNSPAVPQHTTVKTILNMFEENKAHFRSEKEATFLLLTGIGDEIYSTVDACKTAHDMWVAIERLQQGESLNIQDYQKEVNKLRADRIAKSANPLTLVVAAQPYLDNYYQALKPQQSYAPAPKQSFSTRSNASTRHKGKEIAKPITPPSESRSDKDSDLEQSQKPKQVKDYTYHKEKMLLCKQAEKDSDTTVEPLTEVRYNDDYNVFANDKQHSEKSEHIINTCVVETVDSNIIPDSPNMCDNDDQTDQNTKECDDEHDVLANLITNLTLDTKENKKILKQLKKANASLTYESEKCQINLEETTRALGETTSSWDSCLIAIQNKQTELDGSSKQVTQQIFPQTRKQATRNTNVIKPGIYRISTSTTQTKAPQLSHTSRNTNPHVSTSTEVNHSTSVSIPHRKRNQVKDKVVLKNSQVKFKKIKVEDHHRISSISNKTKSVTACNDSLNSKTLNVNDVCATCRKCVFNSNRDACVSKYLNDVNARTKKPSVVPISARKPKNKANTSVATTHKKTIALDTTIQKSKSYFRELYENKNKTWKWWIEKQSTVCFGNDQFALILGYRDLIQGNVTIKRVYYVEGLNHNLLSVGQFCDADLEVAFRKSTCYVRDLQGNNLLTGPISQRQEMYVDNDTSDLVPPEQKASDYDNSGPVPQLQNVVPPADSSQQVLEFLFSRLFEEYFFAGNSSNGKQTIIDPSNMHTFYQLHQSKHGWKKDHPLEQVRGNPSKPVQKRRQLETDPEMCMFALTELVDKPFGKTVVKIKWLGKNKKDEDQSVIRNKARLVDKGYAQEKGIDFEESFAPAARL</sequence>
<evidence type="ECO:0000313" key="3">
    <source>
        <dbReference type="EMBL" id="GEU45718.1"/>
    </source>
</evidence>
<comment type="caution">
    <text evidence="3">The sequence shown here is derived from an EMBL/GenBank/DDBJ whole genome shotgun (WGS) entry which is preliminary data.</text>
</comment>
<evidence type="ECO:0000256" key="1">
    <source>
        <dbReference type="SAM" id="MobiDB-lite"/>
    </source>
</evidence>
<feature type="compositionally biased region" description="Polar residues" evidence="1">
    <location>
        <begin position="428"/>
        <end position="460"/>
    </location>
</feature>
<feature type="compositionally biased region" description="Basic and acidic residues" evidence="1">
    <location>
        <begin position="214"/>
        <end position="233"/>
    </location>
</feature>
<accession>A0A6L2K8G7</accession>
<gene>
    <name evidence="3" type="ORF">Tci_017696</name>
</gene>
<feature type="region of interest" description="Disordered" evidence="1">
    <location>
        <begin position="182"/>
        <end position="233"/>
    </location>
</feature>
<proteinExistence type="predicted"/>
<evidence type="ECO:0000259" key="2">
    <source>
        <dbReference type="Pfam" id="PF07727"/>
    </source>
</evidence>